<keyword evidence="7" id="KW-0067">ATP-binding</keyword>
<evidence type="ECO:0000256" key="9">
    <source>
        <dbReference type="SAM" id="Phobius"/>
    </source>
</evidence>
<reference evidence="11 12" key="1">
    <citation type="submission" date="2024-09" db="EMBL/GenBank/DDBJ databases">
        <authorList>
            <person name="Sun Q."/>
            <person name="Mori K."/>
        </authorList>
    </citation>
    <scope>NUCLEOTIDE SEQUENCE [LARGE SCALE GENOMIC DNA]</scope>
    <source>
        <strain evidence="11 12">NCAIM B.02336</strain>
    </source>
</reference>
<dbReference type="Pfam" id="PF07730">
    <property type="entry name" value="HisKA_3"/>
    <property type="match status" value="1"/>
</dbReference>
<sequence>MDFSLLLPWVAMLSSLALAGYALARGVHRRRRLDIVFGVTALAFAALAVLDLAAAYGWIGPSTRRPLTQLAYQLMTLGVIVFLLLTARGWRPPQQLIVGAQAVLGLALIVRAPAPLGPMPAWALFNLLCATVLLMSMVYALVARRASAPVWMAMVAALASLNVMVGDFQVAKDGVLSASWSQVLLLLILLALWLACTRRVRAFAPPGPAAPALDRQRLAQDLHDGVGSQLTTIISALGAGTAKERSTAALLQECLVELKLLVDGMDEDATVLSLLASLRYRIEPLLSAAHIRLHWAVADDEELERVTGDTARQVLHLTQEALANVLRHSGADQVSITCCVSKTRQALMLEINDNGVGLPEPADAPTGQRPCGKGLRGMRARAHQLGGQLLIESAPHRGTRLRMLVPLMSLETEES</sequence>
<keyword evidence="8" id="KW-0902">Two-component regulatory system</keyword>
<evidence type="ECO:0000256" key="8">
    <source>
        <dbReference type="ARBA" id="ARBA00023012"/>
    </source>
</evidence>
<dbReference type="SUPFAM" id="SSF55874">
    <property type="entry name" value="ATPase domain of HSP90 chaperone/DNA topoisomerase II/histidine kinase"/>
    <property type="match status" value="1"/>
</dbReference>
<feature type="transmembrane region" description="Helical" evidence="9">
    <location>
        <begin position="149"/>
        <end position="166"/>
    </location>
</feature>
<evidence type="ECO:0000313" key="11">
    <source>
        <dbReference type="EMBL" id="MFC0593903.1"/>
    </source>
</evidence>
<gene>
    <name evidence="11" type="ORF">ACFFGG_15220</name>
</gene>
<dbReference type="Proteomes" id="UP001589834">
    <property type="component" value="Unassembled WGS sequence"/>
</dbReference>
<dbReference type="EMBL" id="JBHLTN010000032">
    <property type="protein sequence ID" value="MFC0593903.1"/>
    <property type="molecule type" value="Genomic_DNA"/>
</dbReference>
<dbReference type="EC" id="2.7.13.3" evidence="2"/>
<dbReference type="CDD" id="cd16917">
    <property type="entry name" value="HATPase_UhpB-NarQ-NarX-like"/>
    <property type="match status" value="1"/>
</dbReference>
<feature type="transmembrane region" description="Helical" evidence="9">
    <location>
        <begin position="96"/>
        <end position="114"/>
    </location>
</feature>
<evidence type="ECO:0000259" key="10">
    <source>
        <dbReference type="PROSITE" id="PS50109"/>
    </source>
</evidence>
<evidence type="ECO:0000313" key="12">
    <source>
        <dbReference type="Proteomes" id="UP001589834"/>
    </source>
</evidence>
<feature type="transmembrane region" description="Helical" evidence="9">
    <location>
        <begin position="70"/>
        <end position="87"/>
    </location>
</feature>
<dbReference type="InterPro" id="IPR050482">
    <property type="entry name" value="Sensor_HK_TwoCompSys"/>
</dbReference>
<accession>A0ABV6PXV9</accession>
<evidence type="ECO:0000256" key="3">
    <source>
        <dbReference type="ARBA" id="ARBA00022553"/>
    </source>
</evidence>
<feature type="transmembrane region" description="Helical" evidence="9">
    <location>
        <begin position="178"/>
        <end position="196"/>
    </location>
</feature>
<feature type="transmembrane region" description="Helical" evidence="9">
    <location>
        <begin position="36"/>
        <end position="58"/>
    </location>
</feature>
<organism evidence="11 12">
    <name type="scientific">Ottowia pentelensis</name>
    <dbReference type="NCBI Taxonomy" id="511108"/>
    <lineage>
        <taxon>Bacteria</taxon>
        <taxon>Pseudomonadati</taxon>
        <taxon>Pseudomonadota</taxon>
        <taxon>Betaproteobacteria</taxon>
        <taxon>Burkholderiales</taxon>
        <taxon>Comamonadaceae</taxon>
        <taxon>Ottowia</taxon>
    </lineage>
</organism>
<dbReference type="InterPro" id="IPR005467">
    <property type="entry name" value="His_kinase_dom"/>
</dbReference>
<dbReference type="Gene3D" id="1.20.5.1930">
    <property type="match status" value="1"/>
</dbReference>
<keyword evidence="12" id="KW-1185">Reference proteome</keyword>
<dbReference type="PANTHER" id="PTHR24421">
    <property type="entry name" value="NITRATE/NITRITE SENSOR PROTEIN NARX-RELATED"/>
    <property type="match status" value="1"/>
</dbReference>
<evidence type="ECO:0000256" key="4">
    <source>
        <dbReference type="ARBA" id="ARBA00022679"/>
    </source>
</evidence>
<feature type="transmembrane region" description="Helical" evidence="9">
    <location>
        <begin position="120"/>
        <end position="142"/>
    </location>
</feature>
<protein>
    <recommendedName>
        <fullName evidence="2">histidine kinase</fullName>
        <ecNumber evidence="2">2.7.13.3</ecNumber>
    </recommendedName>
</protein>
<dbReference type="InterPro" id="IPR036890">
    <property type="entry name" value="HATPase_C_sf"/>
</dbReference>
<keyword evidence="9" id="KW-1133">Transmembrane helix</keyword>
<evidence type="ECO:0000256" key="6">
    <source>
        <dbReference type="ARBA" id="ARBA00022777"/>
    </source>
</evidence>
<dbReference type="SMART" id="SM00387">
    <property type="entry name" value="HATPase_c"/>
    <property type="match status" value="1"/>
</dbReference>
<comment type="caution">
    <text evidence="11">The sequence shown here is derived from an EMBL/GenBank/DDBJ whole genome shotgun (WGS) entry which is preliminary data.</text>
</comment>
<evidence type="ECO:0000256" key="5">
    <source>
        <dbReference type="ARBA" id="ARBA00022741"/>
    </source>
</evidence>
<feature type="transmembrane region" description="Helical" evidence="9">
    <location>
        <begin position="6"/>
        <end position="24"/>
    </location>
</feature>
<keyword evidence="6 11" id="KW-0418">Kinase</keyword>
<feature type="domain" description="Histidine kinase" evidence="10">
    <location>
        <begin position="221"/>
        <end position="409"/>
    </location>
</feature>
<proteinExistence type="predicted"/>
<evidence type="ECO:0000256" key="1">
    <source>
        <dbReference type="ARBA" id="ARBA00000085"/>
    </source>
</evidence>
<dbReference type="InterPro" id="IPR011712">
    <property type="entry name" value="Sig_transdc_His_kin_sub3_dim/P"/>
</dbReference>
<keyword evidence="9" id="KW-0472">Membrane</keyword>
<keyword evidence="9" id="KW-0812">Transmembrane</keyword>
<dbReference type="PROSITE" id="PS50109">
    <property type="entry name" value="HIS_KIN"/>
    <property type="match status" value="1"/>
</dbReference>
<keyword evidence="5" id="KW-0547">Nucleotide-binding</keyword>
<dbReference type="PANTHER" id="PTHR24421:SF10">
    <property type="entry name" value="NITRATE_NITRITE SENSOR PROTEIN NARQ"/>
    <property type="match status" value="1"/>
</dbReference>
<evidence type="ECO:0000256" key="2">
    <source>
        <dbReference type="ARBA" id="ARBA00012438"/>
    </source>
</evidence>
<dbReference type="Pfam" id="PF02518">
    <property type="entry name" value="HATPase_c"/>
    <property type="match status" value="1"/>
</dbReference>
<evidence type="ECO:0000256" key="7">
    <source>
        <dbReference type="ARBA" id="ARBA00022840"/>
    </source>
</evidence>
<dbReference type="InterPro" id="IPR003594">
    <property type="entry name" value="HATPase_dom"/>
</dbReference>
<dbReference type="RefSeq" id="WP_293226752.1">
    <property type="nucleotide sequence ID" value="NZ_JBHLTN010000032.1"/>
</dbReference>
<dbReference type="Gene3D" id="3.30.565.10">
    <property type="entry name" value="Histidine kinase-like ATPase, C-terminal domain"/>
    <property type="match status" value="1"/>
</dbReference>
<keyword evidence="4" id="KW-0808">Transferase</keyword>
<dbReference type="GO" id="GO:0016301">
    <property type="term" value="F:kinase activity"/>
    <property type="evidence" value="ECO:0007669"/>
    <property type="project" value="UniProtKB-KW"/>
</dbReference>
<keyword evidence="3" id="KW-0597">Phosphoprotein</keyword>
<name>A0ABV6PXV9_9BURK</name>
<comment type="catalytic activity">
    <reaction evidence="1">
        <text>ATP + protein L-histidine = ADP + protein N-phospho-L-histidine.</text>
        <dbReference type="EC" id="2.7.13.3"/>
    </reaction>
</comment>